<gene>
    <name evidence="2" type="ORF">PoB_007406400</name>
</gene>
<evidence type="ECO:0000313" key="3">
    <source>
        <dbReference type="Proteomes" id="UP000735302"/>
    </source>
</evidence>
<accession>A0AAV4DTK3</accession>
<feature type="region of interest" description="Disordered" evidence="1">
    <location>
        <begin position="1"/>
        <end position="32"/>
    </location>
</feature>
<keyword evidence="3" id="KW-1185">Reference proteome</keyword>
<name>A0AAV4DTK3_9GAST</name>
<evidence type="ECO:0000256" key="1">
    <source>
        <dbReference type="SAM" id="MobiDB-lite"/>
    </source>
</evidence>
<feature type="region of interest" description="Disordered" evidence="1">
    <location>
        <begin position="52"/>
        <end position="74"/>
    </location>
</feature>
<protein>
    <submittedName>
        <fullName evidence="2">Uncharacterized protein</fullName>
    </submittedName>
</protein>
<dbReference type="EMBL" id="BLXT01008339">
    <property type="protein sequence ID" value="GFO47559.1"/>
    <property type="molecule type" value="Genomic_DNA"/>
</dbReference>
<feature type="compositionally biased region" description="Polar residues" evidence="1">
    <location>
        <begin position="18"/>
        <end position="32"/>
    </location>
</feature>
<sequence>MPLQPRCAAATSLHKKTPTATKQSLCGGQQLRGNDQSSSIIANILPRTQAVNMGPPVPAFRHSEQGQQPLGRGTVQGFLPAQIERKRQWWCSD</sequence>
<organism evidence="2 3">
    <name type="scientific">Plakobranchus ocellatus</name>
    <dbReference type="NCBI Taxonomy" id="259542"/>
    <lineage>
        <taxon>Eukaryota</taxon>
        <taxon>Metazoa</taxon>
        <taxon>Spiralia</taxon>
        <taxon>Lophotrochozoa</taxon>
        <taxon>Mollusca</taxon>
        <taxon>Gastropoda</taxon>
        <taxon>Heterobranchia</taxon>
        <taxon>Euthyneura</taxon>
        <taxon>Panpulmonata</taxon>
        <taxon>Sacoglossa</taxon>
        <taxon>Placobranchoidea</taxon>
        <taxon>Plakobranchidae</taxon>
        <taxon>Plakobranchus</taxon>
    </lineage>
</organism>
<comment type="caution">
    <text evidence="2">The sequence shown here is derived from an EMBL/GenBank/DDBJ whole genome shotgun (WGS) entry which is preliminary data.</text>
</comment>
<proteinExistence type="predicted"/>
<evidence type="ECO:0000313" key="2">
    <source>
        <dbReference type="EMBL" id="GFO47559.1"/>
    </source>
</evidence>
<dbReference type="Proteomes" id="UP000735302">
    <property type="component" value="Unassembled WGS sequence"/>
</dbReference>
<dbReference type="AlphaFoldDB" id="A0AAV4DTK3"/>
<reference evidence="2 3" key="1">
    <citation type="journal article" date="2021" name="Elife">
        <title>Chloroplast acquisition without the gene transfer in kleptoplastic sea slugs, Plakobranchus ocellatus.</title>
        <authorList>
            <person name="Maeda T."/>
            <person name="Takahashi S."/>
            <person name="Yoshida T."/>
            <person name="Shimamura S."/>
            <person name="Takaki Y."/>
            <person name="Nagai Y."/>
            <person name="Toyoda A."/>
            <person name="Suzuki Y."/>
            <person name="Arimoto A."/>
            <person name="Ishii H."/>
            <person name="Satoh N."/>
            <person name="Nishiyama T."/>
            <person name="Hasebe M."/>
            <person name="Maruyama T."/>
            <person name="Minagawa J."/>
            <person name="Obokata J."/>
            <person name="Shigenobu S."/>
        </authorList>
    </citation>
    <scope>NUCLEOTIDE SEQUENCE [LARGE SCALE GENOMIC DNA]</scope>
</reference>